<protein>
    <submittedName>
        <fullName evidence="1">Uncharacterized protein</fullName>
    </submittedName>
</protein>
<sequence>MTMSWSDLPADLVAALADRITGHADFACFRSVCPSWRSASAAHAAHRRVPLLLLPAEFRHDGEGVQHRHLWSLADDSIAEIHLPAILRSFLFASPRGWALAVDQHFSAAVLHPFTGASAGLPELPPSFRGDTIVRRDIAWDHSPQHTVVISRWTAKLSCFFCRPRDGSWSPVECWEEIGQVSGITYCDCAFYLFDGETRRTVGVNSETFAVTTVIEPPRVTLVTLREHLRRWNRRKAESTLVVSSADDFLVINRKHELGESYGGSGAVVSIEAFRWDGRSWAAVDDIGDRAVFVDSSRGFFVEANGVNGVQRNCVYVANSNYQGRCTVCVFHLAGRTTERLSLGNLSQHRCGRFWQWPSWYMPNLHSLISSKQN</sequence>
<name>A0ACD5XV50_AVESA</name>
<dbReference type="EnsemblPlants" id="AVESA.00010b.r2.5CG0883450.1">
    <property type="protein sequence ID" value="AVESA.00010b.r2.5CG0883450.1.CDS.1"/>
    <property type="gene ID" value="AVESA.00010b.r2.5CG0883450"/>
</dbReference>
<evidence type="ECO:0000313" key="1">
    <source>
        <dbReference type="EnsemblPlants" id="AVESA.00010b.r2.5CG0883450.1.CDS.1"/>
    </source>
</evidence>
<reference evidence="1" key="1">
    <citation type="submission" date="2021-05" db="EMBL/GenBank/DDBJ databases">
        <authorList>
            <person name="Scholz U."/>
            <person name="Mascher M."/>
            <person name="Fiebig A."/>
        </authorList>
    </citation>
    <scope>NUCLEOTIDE SEQUENCE [LARGE SCALE GENOMIC DNA]</scope>
</reference>
<keyword evidence="2" id="KW-1185">Reference proteome</keyword>
<accession>A0ACD5XV50</accession>
<reference evidence="1" key="2">
    <citation type="submission" date="2025-09" db="UniProtKB">
        <authorList>
            <consortium name="EnsemblPlants"/>
        </authorList>
    </citation>
    <scope>IDENTIFICATION</scope>
</reference>
<organism evidence="1 2">
    <name type="scientific">Avena sativa</name>
    <name type="common">Oat</name>
    <dbReference type="NCBI Taxonomy" id="4498"/>
    <lineage>
        <taxon>Eukaryota</taxon>
        <taxon>Viridiplantae</taxon>
        <taxon>Streptophyta</taxon>
        <taxon>Embryophyta</taxon>
        <taxon>Tracheophyta</taxon>
        <taxon>Spermatophyta</taxon>
        <taxon>Magnoliopsida</taxon>
        <taxon>Liliopsida</taxon>
        <taxon>Poales</taxon>
        <taxon>Poaceae</taxon>
        <taxon>BOP clade</taxon>
        <taxon>Pooideae</taxon>
        <taxon>Poodae</taxon>
        <taxon>Poeae</taxon>
        <taxon>Poeae Chloroplast Group 1 (Aveneae type)</taxon>
        <taxon>Aveninae</taxon>
        <taxon>Avena</taxon>
    </lineage>
</organism>
<dbReference type="Proteomes" id="UP001732700">
    <property type="component" value="Chromosome 5C"/>
</dbReference>
<proteinExistence type="predicted"/>
<evidence type="ECO:0000313" key="2">
    <source>
        <dbReference type="Proteomes" id="UP001732700"/>
    </source>
</evidence>